<dbReference type="PANTHER" id="PTHR30560">
    <property type="entry name" value="TRIGGER FACTOR CHAPERONE AND PEPTIDYL-PROLYL CIS/TRANS ISOMERASE"/>
    <property type="match status" value="1"/>
</dbReference>
<evidence type="ECO:0000256" key="8">
    <source>
        <dbReference type="ARBA" id="ARBA00023235"/>
    </source>
</evidence>
<keyword evidence="12" id="KW-0963">Cytoplasm</keyword>
<dbReference type="NCBIfam" id="TIGR00115">
    <property type="entry name" value="tig"/>
    <property type="match status" value="1"/>
</dbReference>
<comment type="catalytic activity">
    <reaction evidence="1 12 13">
        <text>[protein]-peptidylproline (omega=180) = [protein]-peptidylproline (omega=0)</text>
        <dbReference type="Rhea" id="RHEA:16237"/>
        <dbReference type="Rhea" id="RHEA-COMP:10747"/>
        <dbReference type="Rhea" id="RHEA-COMP:10748"/>
        <dbReference type="ChEBI" id="CHEBI:83833"/>
        <dbReference type="ChEBI" id="CHEBI:83834"/>
        <dbReference type="EC" id="5.2.1.8"/>
    </reaction>
</comment>
<gene>
    <name evidence="12 17" type="primary">tig</name>
    <name evidence="17" type="ORF">KME07_16305</name>
</gene>
<dbReference type="GO" id="GO:0051083">
    <property type="term" value="P:'de novo' cotranslational protein folding"/>
    <property type="evidence" value="ECO:0007669"/>
    <property type="project" value="TreeGrafter"/>
</dbReference>
<keyword evidence="6 12" id="KW-0697">Rotamase</keyword>
<comment type="function">
    <text evidence="10 12">Involved in protein export. Acts as a chaperone by maintaining the newly synthesized protein in an open conformation. Functions as a peptidyl-prolyl cis-trans isomerase.</text>
</comment>
<evidence type="ECO:0000256" key="11">
    <source>
        <dbReference type="ARBA" id="ARBA00029986"/>
    </source>
</evidence>
<dbReference type="GO" id="GO:0003755">
    <property type="term" value="F:peptidyl-prolyl cis-trans isomerase activity"/>
    <property type="evidence" value="ECO:0007669"/>
    <property type="project" value="UniProtKB-UniRule"/>
</dbReference>
<dbReference type="Gene3D" id="3.30.70.1050">
    <property type="entry name" value="Trigger factor ribosome-binding domain"/>
    <property type="match status" value="1"/>
</dbReference>
<dbReference type="EC" id="5.2.1.8" evidence="3 12"/>
<dbReference type="Pfam" id="PF05697">
    <property type="entry name" value="Trigger_N"/>
    <property type="match status" value="1"/>
</dbReference>
<keyword evidence="5 12" id="KW-0132">Cell division</keyword>
<reference evidence="17" key="1">
    <citation type="submission" date="2021-05" db="EMBL/GenBank/DDBJ databases">
        <authorList>
            <person name="Pietrasiak N."/>
            <person name="Ward R."/>
            <person name="Stajich J.E."/>
            <person name="Kurbessoian T."/>
        </authorList>
    </citation>
    <scope>NUCLEOTIDE SEQUENCE</scope>
    <source>
        <strain evidence="17">GSE-TBD4-15B</strain>
    </source>
</reference>
<comment type="similarity">
    <text evidence="2 12 14">Belongs to the FKBP-type PPIase family. Tig subfamily.</text>
</comment>
<feature type="region of interest" description="Disordered" evidence="15">
    <location>
        <begin position="479"/>
        <end position="532"/>
    </location>
</feature>
<dbReference type="InterPro" id="IPR046357">
    <property type="entry name" value="PPIase_dom_sf"/>
</dbReference>
<evidence type="ECO:0000256" key="2">
    <source>
        <dbReference type="ARBA" id="ARBA00005464"/>
    </source>
</evidence>
<dbReference type="InterPro" id="IPR037041">
    <property type="entry name" value="Trigger_fac_C_sf"/>
</dbReference>
<dbReference type="Gene3D" id="3.10.50.40">
    <property type="match status" value="1"/>
</dbReference>
<dbReference type="PANTHER" id="PTHR30560:SF3">
    <property type="entry name" value="TRIGGER FACTOR-LIKE PROTEIN TIG, CHLOROPLASTIC"/>
    <property type="match status" value="1"/>
</dbReference>
<dbReference type="AlphaFoldDB" id="A0A951PC61"/>
<keyword evidence="9 12" id="KW-0131">Cell cycle</keyword>
<dbReference type="GO" id="GO:0015031">
    <property type="term" value="P:protein transport"/>
    <property type="evidence" value="ECO:0007669"/>
    <property type="project" value="UniProtKB-UniRule"/>
</dbReference>
<keyword evidence="8 12" id="KW-0413">Isomerase</keyword>
<evidence type="ECO:0000313" key="18">
    <source>
        <dbReference type="Proteomes" id="UP000707356"/>
    </source>
</evidence>
<dbReference type="SUPFAM" id="SSF54534">
    <property type="entry name" value="FKBP-like"/>
    <property type="match status" value="1"/>
</dbReference>
<dbReference type="InterPro" id="IPR008881">
    <property type="entry name" value="Trigger_fac_ribosome-bd_bac"/>
</dbReference>
<dbReference type="Pfam" id="PF05698">
    <property type="entry name" value="Trigger_C"/>
    <property type="match status" value="1"/>
</dbReference>
<evidence type="ECO:0000256" key="5">
    <source>
        <dbReference type="ARBA" id="ARBA00022618"/>
    </source>
</evidence>
<comment type="subcellular location">
    <subcellularLocation>
        <location evidence="12">Cytoplasm</location>
    </subcellularLocation>
    <text evidence="12">About half TF is bound to the ribosome near the polypeptide exit tunnel while the other half is free in the cytoplasm.</text>
</comment>
<evidence type="ECO:0000256" key="10">
    <source>
        <dbReference type="ARBA" id="ARBA00024849"/>
    </source>
</evidence>
<dbReference type="GO" id="GO:0005737">
    <property type="term" value="C:cytoplasm"/>
    <property type="evidence" value="ECO:0007669"/>
    <property type="project" value="UniProtKB-SubCell"/>
</dbReference>
<dbReference type="InterPro" id="IPR027304">
    <property type="entry name" value="Trigger_fact/SurA_dom_sf"/>
</dbReference>
<dbReference type="SUPFAM" id="SSF109998">
    <property type="entry name" value="Triger factor/SurA peptide-binding domain-like"/>
    <property type="match status" value="1"/>
</dbReference>
<dbReference type="GO" id="GO:0043335">
    <property type="term" value="P:protein unfolding"/>
    <property type="evidence" value="ECO:0007669"/>
    <property type="project" value="TreeGrafter"/>
</dbReference>
<reference evidence="17" key="2">
    <citation type="journal article" date="2022" name="Microbiol. Resour. Announc.">
        <title>Metagenome Sequencing to Explore Phylogenomics of Terrestrial Cyanobacteria.</title>
        <authorList>
            <person name="Ward R.D."/>
            <person name="Stajich J.E."/>
            <person name="Johansen J.R."/>
            <person name="Huntemann M."/>
            <person name="Clum A."/>
            <person name="Foster B."/>
            <person name="Foster B."/>
            <person name="Roux S."/>
            <person name="Palaniappan K."/>
            <person name="Varghese N."/>
            <person name="Mukherjee S."/>
            <person name="Reddy T.B.K."/>
            <person name="Daum C."/>
            <person name="Copeland A."/>
            <person name="Chen I.A."/>
            <person name="Ivanova N.N."/>
            <person name="Kyrpides N.C."/>
            <person name="Shapiro N."/>
            <person name="Eloe-Fadrosh E.A."/>
            <person name="Pietrasiak N."/>
        </authorList>
    </citation>
    <scope>NUCLEOTIDE SEQUENCE</scope>
    <source>
        <strain evidence="17">GSE-TBD4-15B</strain>
    </source>
</reference>
<evidence type="ECO:0000256" key="9">
    <source>
        <dbReference type="ARBA" id="ARBA00023306"/>
    </source>
</evidence>
<dbReference type="GO" id="GO:0051301">
    <property type="term" value="P:cell division"/>
    <property type="evidence" value="ECO:0007669"/>
    <property type="project" value="UniProtKB-KW"/>
</dbReference>
<evidence type="ECO:0000256" key="1">
    <source>
        <dbReference type="ARBA" id="ARBA00000971"/>
    </source>
</evidence>
<name>A0A951PC61_9CYAN</name>
<dbReference type="InterPro" id="IPR001179">
    <property type="entry name" value="PPIase_FKBP_dom"/>
</dbReference>
<dbReference type="Pfam" id="PF00254">
    <property type="entry name" value="FKBP_C"/>
    <property type="match status" value="1"/>
</dbReference>
<feature type="domain" description="PPIase FKBP-type" evidence="16">
    <location>
        <begin position="168"/>
        <end position="263"/>
    </location>
</feature>
<dbReference type="FunFam" id="3.10.50.40:FF:000001">
    <property type="entry name" value="Trigger factor"/>
    <property type="match status" value="1"/>
</dbReference>
<evidence type="ECO:0000256" key="7">
    <source>
        <dbReference type="ARBA" id="ARBA00023186"/>
    </source>
</evidence>
<evidence type="ECO:0000256" key="13">
    <source>
        <dbReference type="PROSITE-ProRule" id="PRU00277"/>
    </source>
</evidence>
<evidence type="ECO:0000256" key="3">
    <source>
        <dbReference type="ARBA" id="ARBA00013194"/>
    </source>
</evidence>
<organism evidence="17 18">
    <name type="scientific">Pegethrix bostrychoides GSE-TBD4-15B</name>
    <dbReference type="NCBI Taxonomy" id="2839662"/>
    <lineage>
        <taxon>Bacteria</taxon>
        <taxon>Bacillati</taxon>
        <taxon>Cyanobacteriota</taxon>
        <taxon>Cyanophyceae</taxon>
        <taxon>Oculatellales</taxon>
        <taxon>Oculatellaceae</taxon>
        <taxon>Pegethrix</taxon>
    </lineage>
</organism>
<dbReference type="PROSITE" id="PS50059">
    <property type="entry name" value="FKBP_PPIASE"/>
    <property type="match status" value="1"/>
</dbReference>
<evidence type="ECO:0000256" key="4">
    <source>
        <dbReference type="ARBA" id="ARBA00016902"/>
    </source>
</evidence>
<evidence type="ECO:0000256" key="14">
    <source>
        <dbReference type="RuleBase" id="RU003914"/>
    </source>
</evidence>
<dbReference type="FunFam" id="3.30.70.1050:FF:000004">
    <property type="entry name" value="Trigger factor"/>
    <property type="match status" value="1"/>
</dbReference>
<comment type="caution">
    <text evidence="17">The sequence shown here is derived from an EMBL/GenBank/DDBJ whole genome shotgun (WGS) entry which is preliminary data.</text>
</comment>
<dbReference type="GO" id="GO:0044183">
    <property type="term" value="F:protein folding chaperone"/>
    <property type="evidence" value="ECO:0007669"/>
    <property type="project" value="TreeGrafter"/>
</dbReference>
<feature type="compositionally biased region" description="Low complexity" evidence="15">
    <location>
        <begin position="479"/>
        <end position="495"/>
    </location>
</feature>
<sequence length="532" mass="58426">MKVIQEKLPASQIGLEIEITPEMSKQAYEKTLQEYMRSVNIPGFRKGKVPRQVLIQRFGSTRIKAAVLEDLIQDGLRQALEQEKIEPIGQPELKSPFETLVEQFQPGAALTFAAAVDVAPEVVVKQYSELKVQAEEFKYDPARVDSMLEDYRKRSATLVPVERPAQAADMATVDFTGQLSGEIPEGESAEIPGGSAQDFEIELSEGKFIKGFTEGVIGMTVGETKAVEVAFPDDYPQADLAGKPAVFTITLKELKERELPELDNEFAEEVSEFETLAELRASLETRLQKEAEQKTTQSKQEALVKALVEQLEVDLPETLLKREVDYSVTQTAMQFAQQGMDIKKTFTPEIVSMLREQARPEALERLKRTLALGEVAKRESVEIEDEAIEAKVAETLVEYAGQDVDEERLREAVAEDLLREKIFAWLEAHNSIELVPEGSLEPDEPEVEAIEAETDPAVATVEVEAVEVVAAVAKPAVAEPAIAEPVVAEPEAASPEPTPEPEAAEPEPKATKAAKSGKSESGKKSKSSKPSA</sequence>
<evidence type="ECO:0000256" key="15">
    <source>
        <dbReference type="SAM" id="MobiDB-lite"/>
    </source>
</evidence>
<dbReference type="GO" id="GO:0043022">
    <property type="term" value="F:ribosome binding"/>
    <property type="evidence" value="ECO:0007669"/>
    <property type="project" value="TreeGrafter"/>
</dbReference>
<dbReference type="HAMAP" id="MF_00303">
    <property type="entry name" value="Trigger_factor_Tig"/>
    <property type="match status" value="1"/>
</dbReference>
<comment type="domain">
    <text evidence="12">Consists of 3 domains; the N-terminus binds the ribosome, the middle domain has PPIase activity, while the C-terminus has intrinsic chaperone activity on its own.</text>
</comment>
<protein>
    <recommendedName>
        <fullName evidence="4 12">Trigger factor</fullName>
        <shortName evidence="12">TF</shortName>
        <ecNumber evidence="3 12">5.2.1.8</ecNumber>
    </recommendedName>
    <alternativeName>
        <fullName evidence="11 12">PPIase</fullName>
    </alternativeName>
</protein>
<accession>A0A951PC61</accession>
<dbReference type="InterPro" id="IPR008880">
    <property type="entry name" value="Trigger_fac_C"/>
</dbReference>
<evidence type="ECO:0000256" key="12">
    <source>
        <dbReference type="HAMAP-Rule" id="MF_00303"/>
    </source>
</evidence>
<dbReference type="Proteomes" id="UP000707356">
    <property type="component" value="Unassembled WGS sequence"/>
</dbReference>
<dbReference type="Gene3D" id="1.10.3120.10">
    <property type="entry name" value="Trigger factor, C-terminal domain"/>
    <property type="match status" value="1"/>
</dbReference>
<dbReference type="InterPro" id="IPR005215">
    <property type="entry name" value="Trig_fac"/>
</dbReference>
<proteinExistence type="inferred from homology"/>
<evidence type="ECO:0000313" key="17">
    <source>
        <dbReference type="EMBL" id="MBW4466987.1"/>
    </source>
</evidence>
<dbReference type="SUPFAM" id="SSF102735">
    <property type="entry name" value="Trigger factor ribosome-binding domain"/>
    <property type="match status" value="1"/>
</dbReference>
<evidence type="ECO:0000259" key="16">
    <source>
        <dbReference type="PROSITE" id="PS50059"/>
    </source>
</evidence>
<evidence type="ECO:0000256" key="6">
    <source>
        <dbReference type="ARBA" id="ARBA00023110"/>
    </source>
</evidence>
<dbReference type="EMBL" id="JAHHHV010000072">
    <property type="protein sequence ID" value="MBW4466987.1"/>
    <property type="molecule type" value="Genomic_DNA"/>
</dbReference>
<keyword evidence="7 12" id="KW-0143">Chaperone</keyword>
<dbReference type="InterPro" id="IPR036611">
    <property type="entry name" value="Trigger_fac_ribosome-bd_sf"/>
</dbReference>